<keyword evidence="6" id="KW-1185">Reference proteome</keyword>
<dbReference type="Pfam" id="PF00392">
    <property type="entry name" value="GntR"/>
    <property type="match status" value="1"/>
</dbReference>
<dbReference type="InterPro" id="IPR036388">
    <property type="entry name" value="WH-like_DNA-bd_sf"/>
</dbReference>
<dbReference type="PANTHER" id="PTHR43537:SF51">
    <property type="entry name" value="HTH-TYPE TRANSCRIPTIONAL REGULATOR LGOR-RELATED"/>
    <property type="match status" value="1"/>
</dbReference>
<evidence type="ECO:0000256" key="3">
    <source>
        <dbReference type="ARBA" id="ARBA00023163"/>
    </source>
</evidence>
<keyword evidence="1" id="KW-0805">Transcription regulation</keyword>
<name>A0A1C7IA12_9FIRM</name>
<keyword evidence="2" id="KW-0238">DNA-binding</keyword>
<keyword evidence="3" id="KW-0804">Transcription</keyword>
<dbReference type="SMART" id="SM00345">
    <property type="entry name" value="HTH_GNTR"/>
    <property type="match status" value="1"/>
</dbReference>
<evidence type="ECO:0000256" key="1">
    <source>
        <dbReference type="ARBA" id="ARBA00023015"/>
    </source>
</evidence>
<dbReference type="Pfam" id="PF07729">
    <property type="entry name" value="FCD"/>
    <property type="match status" value="1"/>
</dbReference>
<evidence type="ECO:0000256" key="2">
    <source>
        <dbReference type="ARBA" id="ARBA00023125"/>
    </source>
</evidence>
<dbReference type="Gene3D" id="1.10.10.10">
    <property type="entry name" value="Winged helix-like DNA-binding domain superfamily/Winged helix DNA-binding domain"/>
    <property type="match status" value="1"/>
</dbReference>
<dbReference type="STRING" id="1796616.A4V09_12045"/>
<protein>
    <recommendedName>
        <fullName evidence="4">HTH gntR-type domain-containing protein</fullName>
    </recommendedName>
</protein>
<dbReference type="SUPFAM" id="SSF46785">
    <property type="entry name" value="Winged helix' DNA-binding domain"/>
    <property type="match status" value="1"/>
</dbReference>
<dbReference type="SUPFAM" id="SSF48008">
    <property type="entry name" value="GntR ligand-binding domain-like"/>
    <property type="match status" value="1"/>
</dbReference>
<dbReference type="InterPro" id="IPR008920">
    <property type="entry name" value="TF_FadR/GntR_C"/>
</dbReference>
<evidence type="ECO:0000259" key="4">
    <source>
        <dbReference type="PROSITE" id="PS50949"/>
    </source>
</evidence>
<dbReference type="GO" id="GO:0003677">
    <property type="term" value="F:DNA binding"/>
    <property type="evidence" value="ECO:0007669"/>
    <property type="project" value="UniProtKB-KW"/>
</dbReference>
<accession>A0A1C7IA12</accession>
<dbReference type="KEGG" id="byl:A4V09_12045"/>
<dbReference type="EMBL" id="CP015405">
    <property type="protein sequence ID" value="ANU76435.1"/>
    <property type="molecule type" value="Genomic_DNA"/>
</dbReference>
<dbReference type="Proteomes" id="UP000092574">
    <property type="component" value="Chromosome"/>
</dbReference>
<feature type="domain" description="HTH gntR-type" evidence="4">
    <location>
        <begin position="4"/>
        <end position="71"/>
    </location>
</feature>
<evidence type="ECO:0000313" key="5">
    <source>
        <dbReference type="EMBL" id="ANU76435.1"/>
    </source>
</evidence>
<dbReference type="OrthoDB" id="389878at2"/>
<dbReference type="RefSeq" id="WP_065542600.1">
    <property type="nucleotide sequence ID" value="NZ_CP015405.2"/>
</dbReference>
<gene>
    <name evidence="5" type="ORF">A4V09_12045</name>
</gene>
<dbReference type="InterPro" id="IPR000524">
    <property type="entry name" value="Tscrpt_reg_HTH_GntR"/>
</dbReference>
<dbReference type="PANTHER" id="PTHR43537">
    <property type="entry name" value="TRANSCRIPTIONAL REGULATOR, GNTR FAMILY"/>
    <property type="match status" value="1"/>
</dbReference>
<dbReference type="GO" id="GO:0003700">
    <property type="term" value="F:DNA-binding transcription factor activity"/>
    <property type="evidence" value="ECO:0007669"/>
    <property type="project" value="InterPro"/>
</dbReference>
<dbReference type="AlphaFoldDB" id="A0A1C7IA12"/>
<proteinExistence type="predicted"/>
<dbReference type="SMART" id="SM00895">
    <property type="entry name" value="FCD"/>
    <property type="match status" value="1"/>
</dbReference>
<dbReference type="InterPro" id="IPR011711">
    <property type="entry name" value="GntR_C"/>
</dbReference>
<dbReference type="Gene3D" id="1.20.120.530">
    <property type="entry name" value="GntR ligand-binding domain-like"/>
    <property type="match status" value="1"/>
</dbReference>
<dbReference type="PROSITE" id="PS50949">
    <property type="entry name" value="HTH_GNTR"/>
    <property type="match status" value="1"/>
</dbReference>
<organism evidence="5 6">
    <name type="scientific">Blautia pseudococcoides</name>
    <dbReference type="NCBI Taxonomy" id="1796616"/>
    <lineage>
        <taxon>Bacteria</taxon>
        <taxon>Bacillati</taxon>
        <taxon>Bacillota</taxon>
        <taxon>Clostridia</taxon>
        <taxon>Lachnospirales</taxon>
        <taxon>Lachnospiraceae</taxon>
        <taxon>Blautia</taxon>
    </lineage>
</organism>
<sequence>MTQKPLQTKAYDYIKDLILKDAFVYDTIYSETKISKEIGVSRTPMRDALHRLAQERYIDIIPSKGFCIHQMTKQDIIETFQIRSAIEGYCTVQIAKDHKEDWSQKLFRKLDYIMEKQRKILETTQDISAFVEYDNQFHIEIVSSLNNRTFHELFGSYLFQIKRLAVLSLGHPGRMQETIEEHSAILNAMRSGNLAEIYSITMKHMETPKGLNLSDFCYS</sequence>
<reference evidence="5" key="1">
    <citation type="submission" date="2017-04" db="EMBL/GenBank/DDBJ databases">
        <title>Complete Genome Sequences of Twelve Strains of a Stable Defined Moderately Diverse Mouse Microbiota 2 (sDMDMm2).</title>
        <authorList>
            <person name="Uchimura Y."/>
            <person name="Wyss M."/>
            <person name="Brugiroux S."/>
            <person name="Limenitakis J.P."/>
            <person name="Stecher B."/>
            <person name="McCoy K.D."/>
            <person name="Macpherson A.J."/>
        </authorList>
    </citation>
    <scope>NUCLEOTIDE SEQUENCE</scope>
    <source>
        <strain evidence="5">YL58</strain>
    </source>
</reference>
<dbReference type="InterPro" id="IPR036390">
    <property type="entry name" value="WH_DNA-bd_sf"/>
</dbReference>
<evidence type="ECO:0000313" key="6">
    <source>
        <dbReference type="Proteomes" id="UP000092574"/>
    </source>
</evidence>